<evidence type="ECO:0000313" key="1">
    <source>
        <dbReference type="EMBL" id="VDO36957.1"/>
    </source>
</evidence>
<gene>
    <name evidence="1" type="ORF">BTMF_LOCUS10835</name>
</gene>
<dbReference type="AlphaFoldDB" id="A0A0R3QYJ9"/>
<sequence length="68" mass="7842">MSLPALMIGCTLMLLWYYLKHQCTIYTRTSTTIQPAKTQQYAAASYLGYRVSTFHLTHNHFSRITPTV</sequence>
<organism evidence="3">
    <name type="scientific">Brugia timori</name>
    <dbReference type="NCBI Taxonomy" id="42155"/>
    <lineage>
        <taxon>Eukaryota</taxon>
        <taxon>Metazoa</taxon>
        <taxon>Ecdysozoa</taxon>
        <taxon>Nematoda</taxon>
        <taxon>Chromadorea</taxon>
        <taxon>Rhabditida</taxon>
        <taxon>Spirurina</taxon>
        <taxon>Spiruromorpha</taxon>
        <taxon>Filarioidea</taxon>
        <taxon>Onchocercidae</taxon>
        <taxon>Brugia</taxon>
    </lineage>
</organism>
<reference evidence="1 2" key="2">
    <citation type="submission" date="2018-11" db="EMBL/GenBank/DDBJ databases">
        <authorList>
            <consortium name="Pathogen Informatics"/>
        </authorList>
    </citation>
    <scope>NUCLEOTIDE SEQUENCE [LARGE SCALE GENOMIC DNA]</scope>
</reference>
<proteinExistence type="predicted"/>
<evidence type="ECO:0000313" key="3">
    <source>
        <dbReference type="WBParaSite" id="BTMF_0001282301-mRNA-1"/>
    </source>
</evidence>
<accession>A0A0R3QYJ9</accession>
<protein>
    <submittedName>
        <fullName evidence="3">Secreted protein</fullName>
    </submittedName>
</protein>
<evidence type="ECO:0000313" key="2">
    <source>
        <dbReference type="Proteomes" id="UP000280834"/>
    </source>
</evidence>
<dbReference type="WBParaSite" id="BTMF_0001282301-mRNA-1">
    <property type="protein sequence ID" value="BTMF_0001282301-mRNA-1"/>
    <property type="gene ID" value="BTMF_0001282301"/>
</dbReference>
<dbReference type="Proteomes" id="UP000280834">
    <property type="component" value="Unassembled WGS sequence"/>
</dbReference>
<keyword evidence="2" id="KW-1185">Reference proteome</keyword>
<reference evidence="3" key="1">
    <citation type="submission" date="2017-02" db="UniProtKB">
        <authorList>
            <consortium name="WormBaseParasite"/>
        </authorList>
    </citation>
    <scope>IDENTIFICATION</scope>
</reference>
<name>A0A0R3QYJ9_9BILA</name>
<dbReference type="EMBL" id="UZAG01017850">
    <property type="protein sequence ID" value="VDO36957.1"/>
    <property type="molecule type" value="Genomic_DNA"/>
</dbReference>